<gene>
    <name evidence="5 6" type="primary">fosl2l</name>
</gene>
<sequence>MEISERTCFSEGEISNSISQVEMQRSKSPFIATVNAVASRQELRWIIEPVMQSESLDHSKGDAQLSLDEEEKRRRRRERNKMAAAKCRNRRKELTDLLQEESERLYMEQVGLQKQVSSLQQEKEQLKMLLASHASICTLDKSISLDNFQSKDILPSRTAVTIKQEPLDGISMSRHFGLQQAVELTEEGPNLH</sequence>
<feature type="region of interest" description="Disordered" evidence="2">
    <location>
        <begin position="56"/>
        <end position="82"/>
    </location>
</feature>
<dbReference type="Gene3D" id="1.20.5.170">
    <property type="match status" value="1"/>
</dbReference>
<evidence type="ECO:0000259" key="3">
    <source>
        <dbReference type="PROSITE" id="PS50217"/>
    </source>
</evidence>
<organism evidence="4 5">
    <name type="scientific">Danio rerio</name>
    <name type="common">Zebrafish</name>
    <name type="synonym">Brachydanio rerio</name>
    <dbReference type="NCBI Taxonomy" id="7955"/>
    <lineage>
        <taxon>Eukaryota</taxon>
        <taxon>Metazoa</taxon>
        <taxon>Chordata</taxon>
        <taxon>Craniata</taxon>
        <taxon>Vertebrata</taxon>
        <taxon>Euteleostomi</taxon>
        <taxon>Actinopterygii</taxon>
        <taxon>Neopterygii</taxon>
        <taxon>Teleostei</taxon>
        <taxon>Ostariophysi</taxon>
        <taxon>Cypriniformes</taxon>
        <taxon>Danionidae</taxon>
        <taxon>Danioninae</taxon>
        <taxon>Danio</taxon>
    </lineage>
</organism>
<reference evidence="5" key="1">
    <citation type="submission" date="2025-08" db="UniProtKB">
        <authorList>
            <consortium name="RefSeq"/>
        </authorList>
    </citation>
    <scope>IDENTIFICATION</scope>
    <source>
        <strain evidence="5">Tuebingen</strain>
        <tissue evidence="5">Fibroblasts and whole tissue</tissue>
    </source>
</reference>
<evidence type="ECO:0000313" key="6">
    <source>
        <dbReference type="ZFIN" id="ZDB-GENE-041014-37"/>
    </source>
</evidence>
<dbReference type="InterPro" id="IPR004827">
    <property type="entry name" value="bZIP"/>
</dbReference>
<dbReference type="KEGG" id="dre:561417"/>
<dbReference type="InterPro" id="IPR000837">
    <property type="entry name" value="AP-1"/>
</dbReference>
<proteinExistence type="predicted"/>
<name>A0A8N7T725_DANRE</name>
<accession>A0A8N7T725</accession>
<feature type="domain" description="BZIP" evidence="3">
    <location>
        <begin position="70"/>
        <end position="133"/>
    </location>
</feature>
<evidence type="ECO:0000256" key="1">
    <source>
        <dbReference type="SAM" id="Coils"/>
    </source>
</evidence>
<dbReference type="SMART" id="SM00338">
    <property type="entry name" value="BRLZ"/>
    <property type="match status" value="1"/>
</dbReference>
<evidence type="ECO:0000313" key="5">
    <source>
        <dbReference type="RefSeq" id="XP_689915.3"/>
    </source>
</evidence>
<keyword evidence="1" id="KW-0175">Coiled coil</keyword>
<dbReference type="FunFam" id="1.20.5.170:FF:000006">
    <property type="entry name" value="fos-related antigen 2 isoform X1"/>
    <property type="match status" value="1"/>
</dbReference>
<dbReference type="OrthoDB" id="5866312at2759"/>
<dbReference type="AGR" id="ZFIN:ZDB-GENE-041014-37"/>
<evidence type="ECO:0000256" key="2">
    <source>
        <dbReference type="SAM" id="MobiDB-lite"/>
    </source>
</evidence>
<dbReference type="RefSeq" id="XP_689915.3">
    <property type="nucleotide sequence ID" value="XM_684823.9"/>
</dbReference>
<dbReference type="GO" id="GO:0000978">
    <property type="term" value="F:RNA polymerase II cis-regulatory region sequence-specific DNA binding"/>
    <property type="evidence" value="ECO:0000318"/>
    <property type="project" value="GO_Central"/>
</dbReference>
<dbReference type="ZFIN" id="ZDB-GENE-041014-37">
    <property type="gene designation" value="fosl2l"/>
</dbReference>
<dbReference type="InterPro" id="IPR046347">
    <property type="entry name" value="bZIP_sf"/>
</dbReference>
<dbReference type="Proteomes" id="UP000000437">
    <property type="component" value="Chromosome 20"/>
</dbReference>
<protein>
    <submittedName>
        <fullName evidence="5">Fos-related antigen 2</fullName>
    </submittedName>
</protein>
<dbReference type="Pfam" id="PF00170">
    <property type="entry name" value="bZIP_1"/>
    <property type="match status" value="1"/>
</dbReference>
<dbReference type="PANTHER" id="PTHR23351:SF23">
    <property type="entry name" value="CYCLIC AMP-DEPENDENT TRANSCRIPTION FACTOR ATF-3"/>
    <property type="match status" value="1"/>
</dbReference>
<dbReference type="GO" id="GO:0005634">
    <property type="term" value="C:nucleus"/>
    <property type="evidence" value="ECO:0000318"/>
    <property type="project" value="GO_Central"/>
</dbReference>
<dbReference type="GeneID" id="561417"/>
<dbReference type="GO" id="GO:0006357">
    <property type="term" value="P:regulation of transcription by RNA polymerase II"/>
    <property type="evidence" value="ECO:0000318"/>
    <property type="project" value="GO_Central"/>
</dbReference>
<dbReference type="PROSITE" id="PS50217">
    <property type="entry name" value="BZIP"/>
    <property type="match status" value="1"/>
</dbReference>
<evidence type="ECO:0000313" key="4">
    <source>
        <dbReference type="Proteomes" id="UP000000437"/>
    </source>
</evidence>
<dbReference type="GO" id="GO:0000981">
    <property type="term" value="F:DNA-binding transcription factor activity, RNA polymerase II-specific"/>
    <property type="evidence" value="ECO:0000318"/>
    <property type="project" value="GO_Central"/>
</dbReference>
<dbReference type="AlphaFoldDB" id="A0A8N7T725"/>
<feature type="coiled-coil region" evidence="1">
    <location>
        <begin position="84"/>
        <end position="129"/>
    </location>
</feature>
<dbReference type="SUPFAM" id="SSF57959">
    <property type="entry name" value="Leucine zipper domain"/>
    <property type="match status" value="1"/>
</dbReference>
<keyword evidence="4" id="KW-1185">Reference proteome</keyword>
<dbReference type="PROSITE" id="PS00036">
    <property type="entry name" value="BZIP_BASIC"/>
    <property type="match status" value="1"/>
</dbReference>
<dbReference type="PANTHER" id="PTHR23351">
    <property type="entry name" value="FOS TRANSCRIPTION FACTOR-RELATED"/>
    <property type="match status" value="1"/>
</dbReference>
<dbReference type="CTD" id="561417"/>